<sequence length="732" mass="81968">MLKANSTKVNAAVGLGYGTELNGHPRTFRSVDVVGELMKSQALTTTRPLPSLPVQYRPNGDVAALPGSLSFRVHLATPGDLEAGRTAHVTHVENAKQLALLQLTHHVDHVNEGAFLSQFLSPSSHFSGSTNTPALAISGSEGRSPVSPGAPFRHPSPPVIRRQHITGLFPETGPTALVHETFFHRPLHPTNIDPEASSVTKPTAPAVIYTLEDNPGRCAYFLGQSSEQDAFLLDAFKYGILRDNFSFSADIAQVRALRSISPTGLESPVHFLLLRIEHPEHVNKERDRISAAVENKVSPNGDNLVRLYFRHIHPVFPIVSKVRFLSRYHNDKQSIPACLRGVIYGLASVFWNRDDALKGTPKPFKQHELIDYAYQVLRREIENPNLFILQACLLLQHSTPPMMDTLEAPTTWTTATQATACAQMIGLHVEPKQWNIDSIEKHLRRKLWWATFYTDCWSSVSHGSPPHIPSTSYTTTAPTMDDLRCDEDVPEDLHYLVEPEDRQFQVSTGARFLQLIDIARSLRIVLDSNYQVNASTQSLHDTAQPHTELLAVEVSLRDWKSLIPSCLDAQVDREGGWHITSLNFPLHLSFYSAQVLVYRALMHPSTREAKFNPSSNLRKWLPDALTSFDAFLQFLSCLNTANIRNFWGRHARSQLILCGNFLIFLFLLSSEKQDIEMAYGLLERFHQIIGSLWVANDEVVVALLRATKDRIDSFFTQAAEIMRHGTESGNSV</sequence>
<comment type="caution">
    <text evidence="1">The sequence shown here is derived from an EMBL/GenBank/DDBJ whole genome shotgun (WGS) entry which is preliminary data.</text>
</comment>
<evidence type="ECO:0000313" key="1">
    <source>
        <dbReference type="EMBL" id="KAJ2981062.1"/>
    </source>
</evidence>
<proteinExistence type="predicted"/>
<keyword evidence="2" id="KW-1185">Reference proteome</keyword>
<name>A0ACC1NQ68_9HYPO</name>
<gene>
    <name evidence="1" type="ORF">NQ176_g2256</name>
</gene>
<dbReference type="Proteomes" id="UP001143910">
    <property type="component" value="Unassembled WGS sequence"/>
</dbReference>
<dbReference type="EMBL" id="JANJQO010000155">
    <property type="protein sequence ID" value="KAJ2981062.1"/>
    <property type="molecule type" value="Genomic_DNA"/>
</dbReference>
<evidence type="ECO:0000313" key="2">
    <source>
        <dbReference type="Proteomes" id="UP001143910"/>
    </source>
</evidence>
<accession>A0ACC1NQ68</accession>
<organism evidence="1 2">
    <name type="scientific">Zarea fungicola</name>
    <dbReference type="NCBI Taxonomy" id="93591"/>
    <lineage>
        <taxon>Eukaryota</taxon>
        <taxon>Fungi</taxon>
        <taxon>Dikarya</taxon>
        <taxon>Ascomycota</taxon>
        <taxon>Pezizomycotina</taxon>
        <taxon>Sordariomycetes</taxon>
        <taxon>Hypocreomycetidae</taxon>
        <taxon>Hypocreales</taxon>
        <taxon>Cordycipitaceae</taxon>
        <taxon>Zarea</taxon>
    </lineage>
</organism>
<protein>
    <submittedName>
        <fullName evidence="1">Uncharacterized protein</fullName>
    </submittedName>
</protein>
<reference evidence="1" key="1">
    <citation type="submission" date="2022-08" db="EMBL/GenBank/DDBJ databases">
        <title>Genome Sequence of Lecanicillium fungicola.</title>
        <authorList>
            <person name="Buettner E."/>
        </authorList>
    </citation>
    <scope>NUCLEOTIDE SEQUENCE</scope>
    <source>
        <strain evidence="1">Babe33</strain>
    </source>
</reference>